<reference evidence="3 4" key="1">
    <citation type="submission" date="2018-11" db="EMBL/GenBank/DDBJ databases">
        <title>Genome assembly of Steccherinum ochraceum LE-BIN_3174, the white-rot fungus of the Steccherinaceae family (The Residual Polyporoid clade, Polyporales, Basidiomycota).</title>
        <authorList>
            <person name="Fedorova T.V."/>
            <person name="Glazunova O.A."/>
            <person name="Landesman E.O."/>
            <person name="Moiseenko K.V."/>
            <person name="Psurtseva N.V."/>
            <person name="Savinova O.S."/>
            <person name="Shakhova N.V."/>
            <person name="Tyazhelova T.V."/>
            <person name="Vasina D.V."/>
        </authorList>
    </citation>
    <scope>NUCLEOTIDE SEQUENCE [LARGE SCALE GENOMIC DNA]</scope>
    <source>
        <strain evidence="3 4">LE-BIN_3174</strain>
    </source>
</reference>
<dbReference type="Proteomes" id="UP000292702">
    <property type="component" value="Unassembled WGS sequence"/>
</dbReference>
<protein>
    <recommendedName>
        <fullName evidence="5">Transmembrane protein</fullName>
    </recommendedName>
</protein>
<evidence type="ECO:0008006" key="5">
    <source>
        <dbReference type="Google" id="ProtNLM"/>
    </source>
</evidence>
<evidence type="ECO:0000313" key="4">
    <source>
        <dbReference type="Proteomes" id="UP000292702"/>
    </source>
</evidence>
<proteinExistence type="predicted"/>
<dbReference type="EMBL" id="RWJN01000001">
    <property type="protein sequence ID" value="TCD71937.1"/>
    <property type="molecule type" value="Genomic_DNA"/>
</dbReference>
<feature type="transmembrane region" description="Helical" evidence="2">
    <location>
        <begin position="121"/>
        <end position="140"/>
    </location>
</feature>
<feature type="transmembrane region" description="Helical" evidence="2">
    <location>
        <begin position="152"/>
        <end position="174"/>
    </location>
</feature>
<keyword evidence="4" id="KW-1185">Reference proteome</keyword>
<keyword evidence="2" id="KW-0812">Transmembrane</keyword>
<comment type="caution">
    <text evidence="3">The sequence shown here is derived from an EMBL/GenBank/DDBJ whole genome shotgun (WGS) entry which is preliminary data.</text>
</comment>
<evidence type="ECO:0000256" key="1">
    <source>
        <dbReference type="SAM" id="MobiDB-lite"/>
    </source>
</evidence>
<keyword evidence="2" id="KW-0472">Membrane</keyword>
<name>A0A4V2MXY7_9APHY</name>
<evidence type="ECO:0000256" key="2">
    <source>
        <dbReference type="SAM" id="Phobius"/>
    </source>
</evidence>
<feature type="transmembrane region" description="Helical" evidence="2">
    <location>
        <begin position="180"/>
        <end position="202"/>
    </location>
</feature>
<evidence type="ECO:0000313" key="3">
    <source>
        <dbReference type="EMBL" id="TCD71937.1"/>
    </source>
</evidence>
<sequence length="304" mass="33107">MPDWTSPDALALEAAAFLKLMHVLAGIYFWEFSVSLDFDWMYITGKKKFQWPMLFYFLNRYCLFFALIGILIALDATTKIDCQSLYTFNQGMPGVLLKASWIDGAGCVITQTNTTVLSATFIYSMCFDLTVLVLSAVKLFRRRGASQIVKLLFKDGLVFFVIAFIANLCATTFMVMNLNAVMSVIFNVPAAVASTIVACRAVRRLNTFSSSGAEVYSGSANHPAVRSREVAFASAVQSPTQQSFAVKYPGSGAQGEGTGAGTGIHVQMDTFTVTDSHDELRNKSSGRDNDSDVEAALESKSAGL</sequence>
<gene>
    <name evidence="3" type="ORF">EIP91_000069</name>
</gene>
<organism evidence="3 4">
    <name type="scientific">Steccherinum ochraceum</name>
    <dbReference type="NCBI Taxonomy" id="92696"/>
    <lineage>
        <taxon>Eukaryota</taxon>
        <taxon>Fungi</taxon>
        <taxon>Dikarya</taxon>
        <taxon>Basidiomycota</taxon>
        <taxon>Agaricomycotina</taxon>
        <taxon>Agaricomycetes</taxon>
        <taxon>Polyporales</taxon>
        <taxon>Steccherinaceae</taxon>
        <taxon>Steccherinum</taxon>
    </lineage>
</organism>
<feature type="region of interest" description="Disordered" evidence="1">
    <location>
        <begin position="275"/>
        <end position="304"/>
    </location>
</feature>
<accession>A0A4V2MXY7</accession>
<dbReference type="OrthoDB" id="3197626at2759"/>
<feature type="compositionally biased region" description="Basic and acidic residues" evidence="1">
    <location>
        <begin position="275"/>
        <end position="290"/>
    </location>
</feature>
<keyword evidence="2" id="KW-1133">Transmembrane helix</keyword>
<feature type="transmembrane region" description="Helical" evidence="2">
    <location>
        <begin position="54"/>
        <end position="74"/>
    </location>
</feature>
<dbReference type="STRING" id="92696.A0A4V2MXY7"/>
<dbReference type="AlphaFoldDB" id="A0A4V2MXY7"/>
<feature type="transmembrane region" description="Helical" evidence="2">
    <location>
        <begin position="20"/>
        <end position="42"/>
    </location>
</feature>